<proteinExistence type="predicted"/>
<name>A0ABN3L5E7_9ACTN</name>
<evidence type="ECO:0000313" key="3">
    <source>
        <dbReference type="Proteomes" id="UP001501358"/>
    </source>
</evidence>
<sequence length="322" mass="32800">MGGHEQRPDSAGEPRDLHGELRPGAEDHRPGGERTPARAEEEAAAAGPSSRPRRTRRTRRFRGPLLPAGVVLPPWMRTAGAASGIVGVLGVGGLTVALTDNAAGPPQTVAGTTGPTAPAALPPAPSSSAPRPSPSSSGPGRTDGGGSNNSSGKDAGDAAGRPARERTTTPPASSSPAPKTSIAGTSPRAASGNRAEDGYLWSDGAVDPQSNDYWAQSDVTLRTRKPMDELTVTVRIALTEGVGRPGSWTSLPGGDFRTSVLEEGGELIFRFVLAEGARVPEGEHVFAVQYEHAAGGRDAGGDSYSAEGGGPAGDVSVRGDFH</sequence>
<evidence type="ECO:0000313" key="2">
    <source>
        <dbReference type="EMBL" id="GAA2478140.1"/>
    </source>
</evidence>
<feature type="compositionally biased region" description="Low complexity" evidence="1">
    <location>
        <begin position="126"/>
        <end position="140"/>
    </location>
</feature>
<organism evidence="2 3">
    <name type="scientific">Streptomyces thermolineatus</name>
    <dbReference type="NCBI Taxonomy" id="44033"/>
    <lineage>
        <taxon>Bacteria</taxon>
        <taxon>Bacillati</taxon>
        <taxon>Actinomycetota</taxon>
        <taxon>Actinomycetes</taxon>
        <taxon>Kitasatosporales</taxon>
        <taxon>Streptomycetaceae</taxon>
        <taxon>Streptomyces</taxon>
    </lineage>
</organism>
<dbReference type="RefSeq" id="WP_344382127.1">
    <property type="nucleotide sequence ID" value="NZ_BAAATA010000005.1"/>
</dbReference>
<feature type="region of interest" description="Disordered" evidence="1">
    <location>
        <begin position="1"/>
        <end position="70"/>
    </location>
</feature>
<gene>
    <name evidence="2" type="ORF">GCM10010406_12840</name>
</gene>
<feature type="region of interest" description="Disordered" evidence="1">
    <location>
        <begin position="296"/>
        <end position="322"/>
    </location>
</feature>
<comment type="caution">
    <text evidence="2">The sequence shown here is derived from an EMBL/GenBank/DDBJ whole genome shotgun (WGS) entry which is preliminary data.</text>
</comment>
<feature type="compositionally biased region" description="Basic residues" evidence="1">
    <location>
        <begin position="51"/>
        <end position="62"/>
    </location>
</feature>
<feature type="region of interest" description="Disordered" evidence="1">
    <location>
        <begin position="105"/>
        <end position="207"/>
    </location>
</feature>
<dbReference type="Proteomes" id="UP001501358">
    <property type="component" value="Unassembled WGS sequence"/>
</dbReference>
<reference evidence="3" key="1">
    <citation type="journal article" date="2019" name="Int. J. Syst. Evol. Microbiol.">
        <title>The Global Catalogue of Microorganisms (GCM) 10K type strain sequencing project: providing services to taxonomists for standard genome sequencing and annotation.</title>
        <authorList>
            <consortium name="The Broad Institute Genomics Platform"/>
            <consortium name="The Broad Institute Genome Sequencing Center for Infectious Disease"/>
            <person name="Wu L."/>
            <person name="Ma J."/>
        </authorList>
    </citation>
    <scope>NUCLEOTIDE SEQUENCE [LARGE SCALE GENOMIC DNA]</scope>
    <source>
        <strain evidence="3">JCM 6307</strain>
    </source>
</reference>
<accession>A0ABN3L5E7</accession>
<keyword evidence="3" id="KW-1185">Reference proteome</keyword>
<feature type="compositionally biased region" description="Low complexity" evidence="1">
    <location>
        <begin position="105"/>
        <end position="119"/>
    </location>
</feature>
<feature type="compositionally biased region" description="Low complexity" evidence="1">
    <location>
        <begin position="168"/>
        <end position="181"/>
    </location>
</feature>
<dbReference type="EMBL" id="BAAATA010000005">
    <property type="protein sequence ID" value="GAA2478140.1"/>
    <property type="molecule type" value="Genomic_DNA"/>
</dbReference>
<feature type="compositionally biased region" description="Basic and acidic residues" evidence="1">
    <location>
        <begin position="1"/>
        <end position="41"/>
    </location>
</feature>
<protein>
    <submittedName>
        <fullName evidence="2">Uncharacterized protein</fullName>
    </submittedName>
</protein>
<evidence type="ECO:0000256" key="1">
    <source>
        <dbReference type="SAM" id="MobiDB-lite"/>
    </source>
</evidence>